<keyword evidence="1" id="KW-1133">Transmembrane helix</keyword>
<dbReference type="Proteomes" id="UP000001072">
    <property type="component" value="Unassembled WGS sequence"/>
</dbReference>
<dbReference type="InParanoid" id="F4RIX6"/>
<accession>F4RIX6</accession>
<sequence length="154" mass="17382">MVPDCLIIIFNQFSLLYVGPALVLYTINRSRVPKSLQLVLPLLNLLLLTLFLISSFPILIWLTVKYFMIQKKTKSSSPSNVSPPSIIITPTTQDHITNLPPSVKEQNQNFLTAYPQSRPRRRKKPLCASSFEPGSLADLVHRVVCSCTSRKMNI</sequence>
<keyword evidence="1" id="KW-0472">Membrane</keyword>
<reference evidence="3" key="1">
    <citation type="journal article" date="2011" name="Proc. Natl. Acad. Sci. U.S.A.">
        <title>Obligate biotrophy features unraveled by the genomic analysis of rust fungi.</title>
        <authorList>
            <person name="Duplessis S."/>
            <person name="Cuomo C.A."/>
            <person name="Lin Y.-C."/>
            <person name="Aerts A."/>
            <person name="Tisserant E."/>
            <person name="Veneault-Fourrey C."/>
            <person name="Joly D.L."/>
            <person name="Hacquard S."/>
            <person name="Amselem J."/>
            <person name="Cantarel B.L."/>
            <person name="Chiu R."/>
            <person name="Coutinho P.M."/>
            <person name="Feau N."/>
            <person name="Field M."/>
            <person name="Frey P."/>
            <person name="Gelhaye E."/>
            <person name="Goldberg J."/>
            <person name="Grabherr M.G."/>
            <person name="Kodira C.D."/>
            <person name="Kohler A."/>
            <person name="Kuees U."/>
            <person name="Lindquist E.A."/>
            <person name="Lucas S.M."/>
            <person name="Mago R."/>
            <person name="Mauceli E."/>
            <person name="Morin E."/>
            <person name="Murat C."/>
            <person name="Pangilinan J.L."/>
            <person name="Park R."/>
            <person name="Pearson M."/>
            <person name="Quesneville H."/>
            <person name="Rouhier N."/>
            <person name="Sakthikumar S."/>
            <person name="Salamov A.A."/>
            <person name="Schmutz J."/>
            <person name="Selles B."/>
            <person name="Shapiro H."/>
            <person name="Tanguay P."/>
            <person name="Tuskan G.A."/>
            <person name="Henrissat B."/>
            <person name="Van de Peer Y."/>
            <person name="Rouze P."/>
            <person name="Ellis J.G."/>
            <person name="Dodds P.N."/>
            <person name="Schein J.E."/>
            <person name="Zhong S."/>
            <person name="Hamelin R.C."/>
            <person name="Grigoriev I.V."/>
            <person name="Szabo L.J."/>
            <person name="Martin F."/>
        </authorList>
    </citation>
    <scope>NUCLEOTIDE SEQUENCE [LARGE SCALE GENOMIC DNA]</scope>
    <source>
        <strain evidence="3">98AG31 / pathotype 3-4-7</strain>
    </source>
</reference>
<evidence type="ECO:0000313" key="2">
    <source>
        <dbReference type="EMBL" id="EGG07756.1"/>
    </source>
</evidence>
<feature type="transmembrane region" description="Helical" evidence="1">
    <location>
        <begin position="6"/>
        <end position="27"/>
    </location>
</feature>
<dbReference type="EMBL" id="GL883103">
    <property type="protein sequence ID" value="EGG07756.1"/>
    <property type="molecule type" value="Genomic_DNA"/>
</dbReference>
<dbReference type="GeneID" id="18926738"/>
<gene>
    <name evidence="2" type="ORF">MELLADRAFT_124337</name>
</gene>
<keyword evidence="1" id="KW-0812">Transmembrane</keyword>
<dbReference type="VEuPathDB" id="FungiDB:MELLADRAFT_124337"/>
<organism evidence="3">
    <name type="scientific">Melampsora larici-populina (strain 98AG31 / pathotype 3-4-7)</name>
    <name type="common">Poplar leaf rust fungus</name>
    <dbReference type="NCBI Taxonomy" id="747676"/>
    <lineage>
        <taxon>Eukaryota</taxon>
        <taxon>Fungi</taxon>
        <taxon>Dikarya</taxon>
        <taxon>Basidiomycota</taxon>
        <taxon>Pucciniomycotina</taxon>
        <taxon>Pucciniomycetes</taxon>
        <taxon>Pucciniales</taxon>
        <taxon>Melampsoraceae</taxon>
        <taxon>Melampsora</taxon>
    </lineage>
</organism>
<dbReference type="OrthoDB" id="10577692at2759"/>
<dbReference type="KEGG" id="mlr:MELLADRAFT_124337"/>
<name>F4RIX6_MELLP</name>
<dbReference type="RefSeq" id="XP_007409088.1">
    <property type="nucleotide sequence ID" value="XM_007409026.1"/>
</dbReference>
<proteinExistence type="predicted"/>
<evidence type="ECO:0000313" key="3">
    <source>
        <dbReference type="Proteomes" id="UP000001072"/>
    </source>
</evidence>
<evidence type="ECO:0000256" key="1">
    <source>
        <dbReference type="SAM" id="Phobius"/>
    </source>
</evidence>
<dbReference type="HOGENOM" id="CLU_1704615_0_0_1"/>
<keyword evidence="3" id="KW-1185">Reference proteome</keyword>
<dbReference type="AlphaFoldDB" id="F4RIX6"/>
<protein>
    <submittedName>
        <fullName evidence="2">Secreted protein</fullName>
    </submittedName>
</protein>
<feature type="transmembrane region" description="Helical" evidence="1">
    <location>
        <begin position="39"/>
        <end position="64"/>
    </location>
</feature>